<dbReference type="PANTHER" id="PTHR30061:SF50">
    <property type="entry name" value="MALTOSE_MALTODEXTRIN-BINDING PERIPLASMIC PROTEIN"/>
    <property type="match status" value="1"/>
</dbReference>
<reference evidence="6 7" key="1">
    <citation type="journal article" date="2016" name="Int. J. Syst. Evol. Microbiol.">
        <title>Ensifer glycinis sp. nov., an novel rhizobial species associated with Glycine spp.</title>
        <authorList>
            <person name="Yan H."/>
            <person name="Yan J."/>
            <person name="Sui X.H."/>
            <person name="Wang E.T."/>
            <person name="Chen W.X."/>
            <person name="Zhang X.X."/>
            <person name="Chen W.F."/>
        </authorList>
    </citation>
    <scope>NUCLEOTIDE SEQUENCE [LARGE SCALE GENOMIC DNA]</scope>
    <source>
        <strain evidence="6 7">CCBAU 23380</strain>
    </source>
</reference>
<accession>A0A178XXM6</accession>
<dbReference type="GO" id="GO:0015768">
    <property type="term" value="P:maltose transport"/>
    <property type="evidence" value="ECO:0007669"/>
    <property type="project" value="TreeGrafter"/>
</dbReference>
<dbReference type="EMBL" id="LPUX01000055">
    <property type="protein sequence ID" value="OAP40069.1"/>
    <property type="molecule type" value="Genomic_DNA"/>
</dbReference>
<dbReference type="PANTHER" id="PTHR30061">
    <property type="entry name" value="MALTOSE-BINDING PERIPLASMIC PROTEIN"/>
    <property type="match status" value="1"/>
</dbReference>
<protein>
    <submittedName>
        <fullName evidence="6">ABC transporter substrate-binding protein</fullName>
    </submittedName>
</protein>
<evidence type="ECO:0000313" key="7">
    <source>
        <dbReference type="Proteomes" id="UP000094025"/>
    </source>
</evidence>
<dbReference type="Proteomes" id="UP000094025">
    <property type="component" value="Unassembled WGS sequence"/>
</dbReference>
<dbReference type="RefSeq" id="WP_064242205.1">
    <property type="nucleotide sequence ID" value="NZ_LPUX01000055.1"/>
</dbReference>
<comment type="caution">
    <text evidence="6">The sequence shown here is derived from an EMBL/GenBank/DDBJ whole genome shotgun (WGS) entry which is preliminary data.</text>
</comment>
<dbReference type="STRING" id="1472378.AU381_11075"/>
<dbReference type="Pfam" id="PF01547">
    <property type="entry name" value="SBP_bac_1"/>
    <property type="match status" value="1"/>
</dbReference>
<evidence type="ECO:0000256" key="4">
    <source>
        <dbReference type="ARBA" id="ARBA00022764"/>
    </source>
</evidence>
<dbReference type="GO" id="GO:0055052">
    <property type="term" value="C:ATP-binding cassette (ABC) transporter complex, substrate-binding subunit-containing"/>
    <property type="evidence" value="ECO:0007669"/>
    <property type="project" value="TreeGrafter"/>
</dbReference>
<gene>
    <name evidence="6" type="ORF">AU381_11075</name>
</gene>
<evidence type="ECO:0000256" key="1">
    <source>
        <dbReference type="ARBA" id="ARBA00008520"/>
    </source>
</evidence>
<keyword evidence="4" id="KW-0574">Periplasm</keyword>
<evidence type="ECO:0000256" key="2">
    <source>
        <dbReference type="ARBA" id="ARBA00022448"/>
    </source>
</evidence>
<sequence length="404" mass="43917">MTKHASLIAGTFALLATTALPALADTEITFLACGDKMQPAHADFIKKWEEANPGYKIASEVVGWGQCQDKVTTLAASGTPVALAYVGSRTLKEFAQNELIVPIPFTDEEKKSYYPFIMDTVTTDGKQWGVPVAFSTKSLYWNKALFKQAGLDPEKPPQTWAEELEYAKTIKEKTGTAGFGVVAKTFDNTMHQFLHWVYTNNGSVIDASGNITFDSKENLEALTALKDIVPYAEEGPTSYEQNEVRAIFLDGKLGMIHASVGAVNRLKETKIDWGVAPLPLGPSAKGPGTLLITDSLAVFSGTGVEEKAIEFAKFLTNPENQPIYEAQEGLTPLRPGKAVDDMVAANPYWKPFIDGISFGGPEPLFTDYKGLQNTMIEMVQSVVTGKAEPADALKKAAADLEQYK</sequence>
<dbReference type="Gene3D" id="3.40.190.10">
    <property type="entry name" value="Periplasmic binding protein-like II"/>
    <property type="match status" value="2"/>
</dbReference>
<evidence type="ECO:0000256" key="3">
    <source>
        <dbReference type="ARBA" id="ARBA00022729"/>
    </source>
</evidence>
<feature type="chain" id="PRO_5008097320" evidence="5">
    <location>
        <begin position="25"/>
        <end position="404"/>
    </location>
</feature>
<dbReference type="SUPFAM" id="SSF53850">
    <property type="entry name" value="Periplasmic binding protein-like II"/>
    <property type="match status" value="1"/>
</dbReference>
<dbReference type="InterPro" id="IPR006059">
    <property type="entry name" value="SBP"/>
</dbReference>
<proteinExistence type="inferred from homology"/>
<keyword evidence="2" id="KW-0813">Transport</keyword>
<dbReference type="GO" id="GO:1901982">
    <property type="term" value="F:maltose binding"/>
    <property type="evidence" value="ECO:0007669"/>
    <property type="project" value="TreeGrafter"/>
</dbReference>
<comment type="similarity">
    <text evidence="1">Belongs to the bacterial solute-binding protein 1 family.</text>
</comment>
<keyword evidence="3 5" id="KW-0732">Signal</keyword>
<evidence type="ECO:0000256" key="5">
    <source>
        <dbReference type="SAM" id="SignalP"/>
    </source>
</evidence>
<feature type="signal peptide" evidence="5">
    <location>
        <begin position="1"/>
        <end position="24"/>
    </location>
</feature>
<evidence type="ECO:0000313" key="6">
    <source>
        <dbReference type="EMBL" id="OAP40069.1"/>
    </source>
</evidence>
<dbReference type="AlphaFoldDB" id="A0A178XXM6"/>
<organism evidence="6 7">
    <name type="scientific">Sinorhizobium glycinis</name>
    <dbReference type="NCBI Taxonomy" id="1472378"/>
    <lineage>
        <taxon>Bacteria</taxon>
        <taxon>Pseudomonadati</taxon>
        <taxon>Pseudomonadota</taxon>
        <taxon>Alphaproteobacteria</taxon>
        <taxon>Hyphomicrobiales</taxon>
        <taxon>Rhizobiaceae</taxon>
        <taxon>Sinorhizobium/Ensifer group</taxon>
        <taxon>Sinorhizobium</taxon>
    </lineage>
</organism>
<dbReference type="GO" id="GO:0042956">
    <property type="term" value="P:maltodextrin transmembrane transport"/>
    <property type="evidence" value="ECO:0007669"/>
    <property type="project" value="TreeGrafter"/>
</dbReference>
<name>A0A178XXM6_9HYPH</name>
<keyword evidence="7" id="KW-1185">Reference proteome</keyword>
<dbReference type="OrthoDB" id="9805950at2"/>